<dbReference type="GO" id="GO:0016020">
    <property type="term" value="C:membrane"/>
    <property type="evidence" value="ECO:0007669"/>
    <property type="project" value="UniProtKB-SubCell"/>
</dbReference>
<evidence type="ECO:0000256" key="2">
    <source>
        <dbReference type="ARBA" id="ARBA00005484"/>
    </source>
</evidence>
<keyword evidence="7 9" id="KW-1133">Transmembrane helix</keyword>
<evidence type="ECO:0000256" key="6">
    <source>
        <dbReference type="ARBA" id="ARBA00022927"/>
    </source>
</evidence>
<feature type="transmembrane region" description="Helical" evidence="9">
    <location>
        <begin position="338"/>
        <end position="363"/>
    </location>
</feature>
<keyword evidence="5" id="KW-0571">Peptide transport</keyword>
<evidence type="ECO:0000256" key="9">
    <source>
        <dbReference type="SAM" id="Phobius"/>
    </source>
</evidence>
<reference evidence="10 11" key="1">
    <citation type="journal article" date="2018" name="Proc. Natl. Acad. Sci. U.S.A.">
        <title>Draft genome sequence of Camellia sinensis var. sinensis provides insights into the evolution of the tea genome and tea quality.</title>
        <authorList>
            <person name="Wei C."/>
            <person name="Yang H."/>
            <person name="Wang S."/>
            <person name="Zhao J."/>
            <person name="Liu C."/>
            <person name="Gao L."/>
            <person name="Xia E."/>
            <person name="Lu Y."/>
            <person name="Tai Y."/>
            <person name="She G."/>
            <person name="Sun J."/>
            <person name="Cao H."/>
            <person name="Tong W."/>
            <person name="Gao Q."/>
            <person name="Li Y."/>
            <person name="Deng W."/>
            <person name="Jiang X."/>
            <person name="Wang W."/>
            <person name="Chen Q."/>
            <person name="Zhang S."/>
            <person name="Li H."/>
            <person name="Wu J."/>
            <person name="Wang P."/>
            <person name="Li P."/>
            <person name="Shi C."/>
            <person name="Zheng F."/>
            <person name="Jian J."/>
            <person name="Huang B."/>
            <person name="Shan D."/>
            <person name="Shi M."/>
            <person name="Fang C."/>
            <person name="Yue Y."/>
            <person name="Li F."/>
            <person name="Li D."/>
            <person name="Wei S."/>
            <person name="Han B."/>
            <person name="Jiang C."/>
            <person name="Yin Y."/>
            <person name="Xia T."/>
            <person name="Zhang Z."/>
            <person name="Bennetzen J.L."/>
            <person name="Zhao S."/>
            <person name="Wan X."/>
        </authorList>
    </citation>
    <scope>NUCLEOTIDE SEQUENCE [LARGE SCALE GENOMIC DNA]</scope>
    <source>
        <strain evidence="11">cv. Shuchazao</strain>
        <tissue evidence="10">Leaf</tissue>
    </source>
</reference>
<sequence>MGCASTPNLVSSLNAKVLQPSYTGRQIRYEYVYRQIIHRSEVKIERETDRSFIATTTTITTVGQDDYDDDVSPVEQVRLTVTNTDDPTLPVWTFRMWFLGILSCSLLSFLNQFFSYRTEPLIITQITVQVAVLPIGHFLHAVLPKAQFRIPGCGSKLFSLNPGPFNMKEHVLITIFANAGSAFGNGPAYAVGIIDIIKAFYKRKISFLAGWLLIVTTQVLGYGWAGLLRKYVVEPAHMWWPSTLVQVSLFRALHEKDEARMSRAKFFLIALFCSFSWYLVPGYLFTTLTSISWVCWIFSKSVTAQQIGSGMRGLGLGALTLDWTAVASFLFSPLISPFFSIVNVFLGYTLIVYIAIPISYWGLDLYGAKRFPIFSSHLFTAQGQRYNISAIVNKKFEIDMAQYQQQGRLHLSMFFALTYGFGFATIASTLTHVGLFYGRYNISAIVNKKFEIDMAQYQQQGRLHLSMFFALTYGFGFATIASTLTHVGLFYGREIYDRFRASYTGKEDIHTRLMRKYEDIPSWWFYVLLGVTVAASFVLCIFLNNQVQMPWWGLIFACIIAFIFTLPISIITATTNQTPGLNIITEYVMGIIYPGRPIANVCFKVYGYMSMSQAVSFLSDFKLGHYMKIPPRSMFLVQFIGTIIAGTINIAVAWWLLNSITNICQDDLLPADSPWTCPRDRVFFGASVIWGLVGPKRIFGSLGNYSSMNWFFLGGAVGPIIVWLFHKAFPEQSWIPLINLPVLLGATAYMPPATAVNYNSWILVGTIFNFFIFRYRKKWWQRYNYILSAALDAGVAFMAVLLYLSVGMENKGITWWGTNGEHCDLATCPTAKGIVADGCPAN</sequence>
<feature type="transmembrane region" description="Helical" evidence="9">
    <location>
        <begin position="785"/>
        <end position="806"/>
    </location>
</feature>
<evidence type="ECO:0008006" key="12">
    <source>
        <dbReference type="Google" id="ProtNLM"/>
    </source>
</evidence>
<protein>
    <recommendedName>
        <fullName evidence="12">Oligopeptide transporter 4</fullName>
    </recommendedName>
</protein>
<feature type="transmembrane region" description="Helical" evidence="9">
    <location>
        <begin position="756"/>
        <end position="773"/>
    </location>
</feature>
<evidence type="ECO:0000256" key="3">
    <source>
        <dbReference type="ARBA" id="ARBA00022448"/>
    </source>
</evidence>
<evidence type="ECO:0000256" key="7">
    <source>
        <dbReference type="ARBA" id="ARBA00022989"/>
    </source>
</evidence>
<name>A0A4S4DM14_CAMSN</name>
<feature type="transmembrane region" description="Helical" evidence="9">
    <location>
        <begin position="551"/>
        <end position="571"/>
    </location>
</feature>
<feature type="transmembrane region" description="Helical" evidence="9">
    <location>
        <begin position="468"/>
        <end position="491"/>
    </location>
</feature>
<evidence type="ECO:0000256" key="4">
    <source>
        <dbReference type="ARBA" id="ARBA00022692"/>
    </source>
</evidence>
<feature type="transmembrane region" description="Helical" evidence="9">
    <location>
        <begin position="523"/>
        <end position="544"/>
    </location>
</feature>
<keyword evidence="3" id="KW-0813">Transport</keyword>
<feature type="transmembrane region" description="Helical" evidence="9">
    <location>
        <begin position="311"/>
        <end position="331"/>
    </location>
</feature>
<feature type="transmembrane region" description="Helical" evidence="9">
    <location>
        <begin position="413"/>
        <end position="438"/>
    </location>
</feature>
<comment type="similarity">
    <text evidence="2">Belongs to the oligopeptide OPT transporter (TC 2.A.67.1) family.</text>
</comment>
<keyword evidence="11" id="KW-1185">Reference proteome</keyword>
<gene>
    <name evidence="10" type="ORF">TEA_019638</name>
</gene>
<dbReference type="GO" id="GO:0035673">
    <property type="term" value="F:oligopeptide transmembrane transporter activity"/>
    <property type="evidence" value="ECO:0007669"/>
    <property type="project" value="InterPro"/>
</dbReference>
<feature type="transmembrane region" description="Helical" evidence="9">
    <location>
        <begin position="94"/>
        <end position="114"/>
    </location>
</feature>
<feature type="transmembrane region" description="Helical" evidence="9">
    <location>
        <begin position="635"/>
        <end position="657"/>
    </location>
</feature>
<evidence type="ECO:0000256" key="1">
    <source>
        <dbReference type="ARBA" id="ARBA00004141"/>
    </source>
</evidence>
<feature type="transmembrane region" description="Helical" evidence="9">
    <location>
        <begin position="205"/>
        <end position="225"/>
    </location>
</feature>
<feature type="transmembrane region" description="Helical" evidence="9">
    <location>
        <begin position="121"/>
        <end position="139"/>
    </location>
</feature>
<keyword evidence="4 9" id="KW-0812">Transmembrane</keyword>
<dbReference type="NCBIfam" id="TIGR00728">
    <property type="entry name" value="OPT_sfam"/>
    <property type="match status" value="2"/>
</dbReference>
<dbReference type="AlphaFoldDB" id="A0A4S4DM14"/>
<evidence type="ECO:0000256" key="8">
    <source>
        <dbReference type="ARBA" id="ARBA00023136"/>
    </source>
</evidence>
<dbReference type="Pfam" id="PF03169">
    <property type="entry name" value="OPT"/>
    <property type="match status" value="2"/>
</dbReference>
<evidence type="ECO:0000256" key="5">
    <source>
        <dbReference type="ARBA" id="ARBA00022856"/>
    </source>
</evidence>
<dbReference type="Proteomes" id="UP000306102">
    <property type="component" value="Unassembled WGS sequence"/>
</dbReference>
<evidence type="ECO:0000313" key="10">
    <source>
        <dbReference type="EMBL" id="THG04010.1"/>
    </source>
</evidence>
<dbReference type="InterPro" id="IPR004648">
    <property type="entry name" value="Oligpept_transpt"/>
</dbReference>
<evidence type="ECO:0000313" key="11">
    <source>
        <dbReference type="Proteomes" id="UP000306102"/>
    </source>
</evidence>
<feature type="transmembrane region" description="Helical" evidence="9">
    <location>
        <begin position="708"/>
        <end position="726"/>
    </location>
</feature>
<dbReference type="EMBL" id="SDRB02010830">
    <property type="protein sequence ID" value="THG04010.1"/>
    <property type="molecule type" value="Genomic_DNA"/>
</dbReference>
<dbReference type="GO" id="GO:0015031">
    <property type="term" value="P:protein transport"/>
    <property type="evidence" value="ECO:0007669"/>
    <property type="project" value="UniProtKB-KW"/>
</dbReference>
<dbReference type="InterPro" id="IPR004813">
    <property type="entry name" value="OPT"/>
</dbReference>
<comment type="caution">
    <text evidence="10">The sequence shown here is derived from an EMBL/GenBank/DDBJ whole genome shotgun (WGS) entry which is preliminary data.</text>
</comment>
<keyword evidence="6" id="KW-0653">Protein transport</keyword>
<feature type="transmembrane region" description="Helical" evidence="9">
    <location>
        <begin position="733"/>
        <end position="750"/>
    </location>
</feature>
<keyword evidence="8 9" id="KW-0472">Membrane</keyword>
<dbReference type="PANTHER" id="PTHR22601">
    <property type="entry name" value="ISP4 LIKE PROTEIN"/>
    <property type="match status" value="1"/>
</dbReference>
<organism evidence="10 11">
    <name type="scientific">Camellia sinensis var. sinensis</name>
    <name type="common">China tea</name>
    <dbReference type="NCBI Taxonomy" id="542762"/>
    <lineage>
        <taxon>Eukaryota</taxon>
        <taxon>Viridiplantae</taxon>
        <taxon>Streptophyta</taxon>
        <taxon>Embryophyta</taxon>
        <taxon>Tracheophyta</taxon>
        <taxon>Spermatophyta</taxon>
        <taxon>Magnoliopsida</taxon>
        <taxon>eudicotyledons</taxon>
        <taxon>Gunneridae</taxon>
        <taxon>Pentapetalae</taxon>
        <taxon>asterids</taxon>
        <taxon>Ericales</taxon>
        <taxon>Theaceae</taxon>
        <taxon>Camellia</taxon>
    </lineage>
</organism>
<feature type="transmembrane region" description="Helical" evidence="9">
    <location>
        <begin position="171"/>
        <end position="193"/>
    </location>
</feature>
<accession>A0A4S4DM14</accession>
<comment type="subcellular location">
    <subcellularLocation>
        <location evidence="1">Membrane</location>
        <topology evidence="1">Multi-pass membrane protein</topology>
    </subcellularLocation>
</comment>
<feature type="transmembrane region" description="Helical" evidence="9">
    <location>
        <begin position="266"/>
        <end position="299"/>
    </location>
</feature>
<proteinExistence type="inferred from homology"/>